<proteinExistence type="predicted"/>
<feature type="compositionally biased region" description="Basic and acidic residues" evidence="1">
    <location>
        <begin position="62"/>
        <end position="73"/>
    </location>
</feature>
<evidence type="ECO:0000313" key="2">
    <source>
        <dbReference type="EMBL" id="PSJ16890.1"/>
    </source>
</evidence>
<protein>
    <recommendedName>
        <fullName evidence="4">Terminase</fullName>
    </recommendedName>
</protein>
<dbReference type="EMBL" id="PXXU01000033">
    <property type="protein sequence ID" value="PSJ16890.1"/>
    <property type="molecule type" value="Genomic_DNA"/>
</dbReference>
<evidence type="ECO:0000313" key="3">
    <source>
        <dbReference type="Proteomes" id="UP000241912"/>
    </source>
</evidence>
<sequence length="290" mass="33231">MAAKPKLTQEEWDAVRTAWEFDPREGYSWLVTELNLPVSRPAIGKVAAREGWKKSKVTQKSETIKESAAEKPSKPKLQKAQSKKSAAKVTKVTQNYSETLSKTISETMEKPSKKKGGQPSLYREEYAKQVHRLSLLGTTDEEIAIYFDVAEQTINNWKKEHPEFLESMNRGKLESDSRIAKATYKSALGKHYVEEEKVVGNEVVMTKRQIPPDVSAQRMWLFNRRPKQWKNKIELKEEINLNVFPPKEELDAIYAKALEDARKVNETLLGRRERLGVVIDNETGLIDDDL</sequence>
<organism evidence="2 3">
    <name type="scientific">Nitrosomonas supralitoralis</name>
    <dbReference type="NCBI Taxonomy" id="2116706"/>
    <lineage>
        <taxon>Bacteria</taxon>
        <taxon>Pseudomonadati</taxon>
        <taxon>Pseudomonadota</taxon>
        <taxon>Betaproteobacteria</taxon>
        <taxon>Nitrosomonadales</taxon>
        <taxon>Nitrosomonadaceae</taxon>
        <taxon>Nitrosomonas</taxon>
    </lineage>
</organism>
<reference evidence="2 3" key="1">
    <citation type="submission" date="2018-03" db="EMBL/GenBank/DDBJ databases">
        <title>Draft genome of Nitrosomonas supralitoralis APG5.</title>
        <authorList>
            <person name="Urakawa H."/>
            <person name="Lopez J.V."/>
        </authorList>
    </citation>
    <scope>NUCLEOTIDE SEQUENCE [LARGE SCALE GENOMIC DNA]</scope>
    <source>
        <strain evidence="2 3">APG5</strain>
    </source>
</reference>
<feature type="region of interest" description="Disordered" evidence="1">
    <location>
        <begin position="102"/>
        <end position="121"/>
    </location>
</feature>
<dbReference type="Proteomes" id="UP000241912">
    <property type="component" value="Unassembled WGS sequence"/>
</dbReference>
<feature type="region of interest" description="Disordered" evidence="1">
    <location>
        <begin position="49"/>
        <end position="92"/>
    </location>
</feature>
<dbReference type="OrthoDB" id="5868871at2"/>
<feature type="compositionally biased region" description="Basic residues" evidence="1">
    <location>
        <begin position="74"/>
        <end position="86"/>
    </location>
</feature>
<name>A0A2P7NTU3_9PROT</name>
<evidence type="ECO:0008006" key="4">
    <source>
        <dbReference type="Google" id="ProtNLM"/>
    </source>
</evidence>
<comment type="caution">
    <text evidence="2">The sequence shown here is derived from an EMBL/GenBank/DDBJ whole genome shotgun (WGS) entry which is preliminary data.</text>
</comment>
<gene>
    <name evidence="2" type="ORF">C7H79_11040</name>
</gene>
<accession>A0A2P7NTU3</accession>
<keyword evidence="3" id="KW-1185">Reference proteome</keyword>
<dbReference type="AlphaFoldDB" id="A0A2P7NTU3"/>
<evidence type="ECO:0000256" key="1">
    <source>
        <dbReference type="SAM" id="MobiDB-lite"/>
    </source>
</evidence>
<dbReference type="RefSeq" id="WP_106707326.1">
    <property type="nucleotide sequence ID" value="NZ_PXXU01000033.1"/>
</dbReference>